<dbReference type="GO" id="GO:0044284">
    <property type="term" value="C:mitochondrial crista junction"/>
    <property type="evidence" value="ECO:0007669"/>
    <property type="project" value="TreeGrafter"/>
</dbReference>
<dbReference type="PANTHER" id="PTHR31816:SF3">
    <property type="entry name" value="MICOS COMPLEX SUBUNIT MIC13"/>
    <property type="match status" value="1"/>
</dbReference>
<protein>
    <recommendedName>
        <fullName evidence="8">MICOS complex subunit MIC13</fullName>
    </recommendedName>
</protein>
<dbReference type="OMA" id="INYWNTG"/>
<evidence type="ECO:0000256" key="8">
    <source>
        <dbReference type="RuleBase" id="RU363009"/>
    </source>
</evidence>
<evidence type="ECO:0000256" key="5">
    <source>
        <dbReference type="ARBA" id="ARBA00022989"/>
    </source>
</evidence>
<keyword evidence="9" id="KW-0732">Signal</keyword>
<dbReference type="OrthoDB" id="5948578at2759"/>
<evidence type="ECO:0000256" key="9">
    <source>
        <dbReference type="SAM" id="SignalP"/>
    </source>
</evidence>
<dbReference type="GO" id="GO:0061617">
    <property type="term" value="C:MICOS complex"/>
    <property type="evidence" value="ECO:0007669"/>
    <property type="project" value="UniProtKB-UniRule"/>
</dbReference>
<keyword evidence="3" id="KW-0812">Transmembrane</keyword>
<keyword evidence="5" id="KW-1133">Transmembrane helix</keyword>
<dbReference type="Proteomes" id="UP000807504">
    <property type="component" value="Unassembled WGS sequence"/>
</dbReference>
<dbReference type="PANTHER" id="PTHR31816">
    <property type="entry name" value="MICOS COMPLEX SUBUNIT MIC13"/>
    <property type="match status" value="1"/>
</dbReference>
<evidence type="ECO:0000256" key="1">
    <source>
        <dbReference type="ARBA" id="ARBA00004434"/>
    </source>
</evidence>
<dbReference type="GO" id="GO:0042407">
    <property type="term" value="P:cristae formation"/>
    <property type="evidence" value="ECO:0007669"/>
    <property type="project" value="TreeGrafter"/>
</dbReference>
<evidence type="ECO:0000256" key="4">
    <source>
        <dbReference type="ARBA" id="ARBA00022792"/>
    </source>
</evidence>
<keyword evidence="7" id="KW-0472">Membrane</keyword>
<comment type="caution">
    <text evidence="10">The sequence shown here is derived from an EMBL/GenBank/DDBJ whole genome shotgun (WGS) entry which is preliminary data.</text>
</comment>
<evidence type="ECO:0000256" key="3">
    <source>
        <dbReference type="ARBA" id="ARBA00022692"/>
    </source>
</evidence>
<feature type="chain" id="PRO_5035918755" description="MICOS complex subunit MIC13" evidence="9">
    <location>
        <begin position="16"/>
        <end position="108"/>
    </location>
</feature>
<keyword evidence="4 8" id="KW-0999">Mitochondrion inner membrane</keyword>
<evidence type="ECO:0000256" key="7">
    <source>
        <dbReference type="ARBA" id="ARBA00023136"/>
    </source>
</evidence>
<sequence length="108" mass="11761">MRVVVPLLKLGLAGGAVYYVADQGLFSISQKETIDASKRISNSVPEVPGLENYTNKLSVGISKNDLINYWNTGVKVSIAALASLPADTKELASRGYHYMKEELGKQMK</sequence>
<name>A0A8T0FAH2_ARGBR</name>
<evidence type="ECO:0000313" key="11">
    <source>
        <dbReference type="Proteomes" id="UP000807504"/>
    </source>
</evidence>
<dbReference type="EMBL" id="JABXBU010000015">
    <property type="protein sequence ID" value="KAF8788257.1"/>
    <property type="molecule type" value="Genomic_DNA"/>
</dbReference>
<evidence type="ECO:0000313" key="10">
    <source>
        <dbReference type="EMBL" id="KAF8788257.1"/>
    </source>
</evidence>
<evidence type="ECO:0000256" key="2">
    <source>
        <dbReference type="ARBA" id="ARBA00006771"/>
    </source>
</evidence>
<reference evidence="10" key="2">
    <citation type="submission" date="2020-06" db="EMBL/GenBank/DDBJ databases">
        <authorList>
            <person name="Sheffer M."/>
        </authorList>
    </citation>
    <scope>NUCLEOTIDE SEQUENCE</scope>
</reference>
<dbReference type="AlphaFoldDB" id="A0A8T0FAH2"/>
<gene>
    <name evidence="10" type="ORF">HNY73_009783</name>
</gene>
<organism evidence="10 11">
    <name type="scientific">Argiope bruennichi</name>
    <name type="common">Wasp spider</name>
    <name type="synonym">Aranea bruennichi</name>
    <dbReference type="NCBI Taxonomy" id="94029"/>
    <lineage>
        <taxon>Eukaryota</taxon>
        <taxon>Metazoa</taxon>
        <taxon>Ecdysozoa</taxon>
        <taxon>Arthropoda</taxon>
        <taxon>Chelicerata</taxon>
        <taxon>Arachnida</taxon>
        <taxon>Araneae</taxon>
        <taxon>Araneomorphae</taxon>
        <taxon>Entelegynae</taxon>
        <taxon>Araneoidea</taxon>
        <taxon>Araneidae</taxon>
        <taxon>Argiope</taxon>
    </lineage>
</organism>
<dbReference type="Pfam" id="PF15884">
    <property type="entry name" value="QIL1"/>
    <property type="match status" value="1"/>
</dbReference>
<comment type="function">
    <text evidence="8">Component of the MICOS complex, a large protein complex of the mitochondrial inner membrane that plays crucial roles in the maintenance of crista junctions, inner membrane architecture, and formation of contact sites to the outer membrane.</text>
</comment>
<reference evidence="10" key="1">
    <citation type="journal article" date="2020" name="bioRxiv">
        <title>Chromosome-level reference genome of the European wasp spider Argiope bruennichi: a resource for studies on range expansion and evolutionary adaptation.</title>
        <authorList>
            <person name="Sheffer M.M."/>
            <person name="Hoppe A."/>
            <person name="Krehenwinkel H."/>
            <person name="Uhl G."/>
            <person name="Kuss A.W."/>
            <person name="Jensen L."/>
            <person name="Jensen C."/>
            <person name="Gillespie R.G."/>
            <person name="Hoff K.J."/>
            <person name="Prost S."/>
        </authorList>
    </citation>
    <scope>NUCLEOTIDE SEQUENCE</scope>
</reference>
<keyword evidence="11" id="KW-1185">Reference proteome</keyword>
<accession>A0A8T0FAH2</accession>
<feature type="signal peptide" evidence="9">
    <location>
        <begin position="1"/>
        <end position="15"/>
    </location>
</feature>
<keyword evidence="6 8" id="KW-0496">Mitochondrion</keyword>
<proteinExistence type="inferred from homology"/>
<dbReference type="InterPro" id="IPR026769">
    <property type="entry name" value="Mic13"/>
</dbReference>
<comment type="similarity">
    <text evidence="2 8">Belongs to the MICOS complex subunit Mic13 family.</text>
</comment>
<comment type="subcellular location">
    <subcellularLocation>
        <location evidence="1 8">Mitochondrion inner membrane</location>
        <topology evidence="1 8">Single-pass membrane protein</topology>
    </subcellularLocation>
</comment>
<evidence type="ECO:0000256" key="6">
    <source>
        <dbReference type="ARBA" id="ARBA00023128"/>
    </source>
</evidence>
<comment type="subunit">
    <text evidence="8">Component of the mitochondrial contact site and cristae organizing system (MICOS) complex.</text>
</comment>